<reference evidence="3 4" key="1">
    <citation type="submission" date="2022-11" db="UniProtKB">
        <authorList>
            <consortium name="WormBaseParasite"/>
        </authorList>
    </citation>
    <scope>IDENTIFICATION</scope>
</reference>
<evidence type="ECO:0000313" key="3">
    <source>
        <dbReference type="WBParaSite" id="Minc3s00450g12512"/>
    </source>
</evidence>
<proteinExistence type="predicted"/>
<keyword evidence="1" id="KW-1133">Transmembrane helix</keyword>
<name>A0A914LIG9_MELIC</name>
<dbReference type="AlphaFoldDB" id="A0A914LIG9"/>
<keyword evidence="1" id="KW-0472">Membrane</keyword>
<evidence type="ECO:0000256" key="1">
    <source>
        <dbReference type="SAM" id="Phobius"/>
    </source>
</evidence>
<sequence length="58" mass="6743">MNNTNSSAIDEVVAHGKCPARHHMSANDFQQKMHFAAFFSLPFLFFDGLTSWRIYFME</sequence>
<evidence type="ECO:0000313" key="2">
    <source>
        <dbReference type="Proteomes" id="UP000887563"/>
    </source>
</evidence>
<protein>
    <submittedName>
        <fullName evidence="3 4">Uncharacterized protein</fullName>
    </submittedName>
</protein>
<keyword evidence="1" id="KW-0812">Transmembrane</keyword>
<keyword evidence="2" id="KW-1185">Reference proteome</keyword>
<dbReference type="WBParaSite" id="Minc3s00450g12512">
    <property type="protein sequence ID" value="Minc3s00450g12512"/>
    <property type="gene ID" value="Minc3s00450g12512"/>
</dbReference>
<accession>A0A914LIG9</accession>
<dbReference type="Proteomes" id="UP000887563">
    <property type="component" value="Unplaced"/>
</dbReference>
<feature type="transmembrane region" description="Helical" evidence="1">
    <location>
        <begin position="35"/>
        <end position="56"/>
    </location>
</feature>
<evidence type="ECO:0000313" key="4">
    <source>
        <dbReference type="WBParaSite" id="Minc3s04539g36500"/>
    </source>
</evidence>
<dbReference type="WBParaSite" id="Minc3s04539g36500">
    <property type="protein sequence ID" value="Minc3s04539g36500"/>
    <property type="gene ID" value="Minc3s04539g36500"/>
</dbReference>
<organism evidence="2 3">
    <name type="scientific">Meloidogyne incognita</name>
    <name type="common">Southern root-knot nematode worm</name>
    <name type="synonym">Oxyuris incognita</name>
    <dbReference type="NCBI Taxonomy" id="6306"/>
    <lineage>
        <taxon>Eukaryota</taxon>
        <taxon>Metazoa</taxon>
        <taxon>Ecdysozoa</taxon>
        <taxon>Nematoda</taxon>
        <taxon>Chromadorea</taxon>
        <taxon>Rhabditida</taxon>
        <taxon>Tylenchina</taxon>
        <taxon>Tylenchomorpha</taxon>
        <taxon>Tylenchoidea</taxon>
        <taxon>Meloidogynidae</taxon>
        <taxon>Meloidogyninae</taxon>
        <taxon>Meloidogyne</taxon>
        <taxon>Meloidogyne incognita group</taxon>
    </lineage>
</organism>